<reference evidence="2 3" key="2">
    <citation type="journal article" date="2010" name="Stand. Genomic Sci.">
        <title>Complete genome sequence of Nakamurella multipartita type strain (Y-104).</title>
        <authorList>
            <person name="Tice H."/>
            <person name="Mayilraj S."/>
            <person name="Sims D."/>
            <person name="Lapidus A."/>
            <person name="Nolan M."/>
            <person name="Lucas S."/>
            <person name="Glavina Del Rio T."/>
            <person name="Copeland A."/>
            <person name="Cheng J.F."/>
            <person name="Meincke L."/>
            <person name="Bruce D."/>
            <person name="Goodwin L."/>
            <person name="Pitluck S."/>
            <person name="Ivanova N."/>
            <person name="Mavromatis K."/>
            <person name="Ovchinnikova G."/>
            <person name="Pati A."/>
            <person name="Chen A."/>
            <person name="Palaniappan K."/>
            <person name="Land M."/>
            <person name="Hauser L."/>
            <person name="Chang Y.J."/>
            <person name="Jeffries C.D."/>
            <person name="Detter J.C."/>
            <person name="Brettin T."/>
            <person name="Rohde M."/>
            <person name="Goker M."/>
            <person name="Bristow J."/>
            <person name="Eisen J.A."/>
            <person name="Markowitz V."/>
            <person name="Hugenholtz P."/>
            <person name="Kyrpides N.C."/>
            <person name="Klenk H.P."/>
            <person name="Chen F."/>
        </authorList>
    </citation>
    <scope>NUCLEOTIDE SEQUENCE [LARGE SCALE GENOMIC DNA]</scope>
    <source>
        <strain evidence="3">ATCC 700099 / DSM 44233 / CIP 104796 / JCM 9543 / NBRC 105858 / Y-104</strain>
    </source>
</reference>
<dbReference type="STRING" id="479431.Namu_0436"/>
<evidence type="ECO:0000313" key="2">
    <source>
        <dbReference type="EMBL" id="ACV76856.1"/>
    </source>
</evidence>
<dbReference type="InterPro" id="IPR014966">
    <property type="entry name" value="FRG-dom"/>
</dbReference>
<dbReference type="InParanoid" id="C8X685"/>
<dbReference type="HOGENOM" id="CLU_050026_1_0_11"/>
<evidence type="ECO:0000259" key="1">
    <source>
        <dbReference type="SMART" id="SM00901"/>
    </source>
</evidence>
<dbReference type="RefSeq" id="WP_015745774.1">
    <property type="nucleotide sequence ID" value="NC_013235.1"/>
</dbReference>
<reference evidence="3" key="1">
    <citation type="submission" date="2009-09" db="EMBL/GenBank/DDBJ databases">
        <title>The complete genome of Nakamurella multipartita DSM 44233.</title>
        <authorList>
            <consortium name="US DOE Joint Genome Institute (JGI-PGF)"/>
            <person name="Lucas S."/>
            <person name="Copeland A."/>
            <person name="Lapidus A."/>
            <person name="Glavina del Rio T."/>
            <person name="Dalin E."/>
            <person name="Tice H."/>
            <person name="Bruce D."/>
            <person name="Goodwin L."/>
            <person name="Pitluck S."/>
            <person name="Kyrpides N."/>
            <person name="Mavromatis K."/>
            <person name="Ivanova N."/>
            <person name="Ovchinnikova G."/>
            <person name="Sims D."/>
            <person name="Meincke L."/>
            <person name="Brettin T."/>
            <person name="Detter J.C."/>
            <person name="Han C."/>
            <person name="Larimer F."/>
            <person name="Land M."/>
            <person name="Hauser L."/>
            <person name="Markowitz V."/>
            <person name="Cheng J.-F."/>
            <person name="Hugenholtz P."/>
            <person name="Woyke T."/>
            <person name="Wu D."/>
            <person name="Klenk H.-P."/>
            <person name="Eisen J.A."/>
        </authorList>
    </citation>
    <scope>NUCLEOTIDE SEQUENCE [LARGE SCALE GENOMIC DNA]</scope>
    <source>
        <strain evidence="3">ATCC 700099 / DSM 44233 / CIP 104796 / JCM 9543 / NBRC 105858 / Y-104</strain>
    </source>
</reference>
<dbReference type="KEGG" id="nml:Namu_0436"/>
<gene>
    <name evidence="2" type="ordered locus">Namu_0436</name>
</gene>
<name>C8X685_NAKMY</name>
<protein>
    <submittedName>
        <fullName evidence="2">FRG domain protein</fullName>
    </submittedName>
</protein>
<dbReference type="AlphaFoldDB" id="C8X685"/>
<keyword evidence="3" id="KW-1185">Reference proteome</keyword>
<dbReference type="OrthoDB" id="9816036at2"/>
<sequence>MTIPTITPASWSELHDVLFDEPWPVHAGEFHSGLIHRGMTDYSWPLMSSLDRLKLFTMEQHLLRNFQKYARLANFSPDRTWEWLAVAQHHGLPTRLMDWTYSPLVALHFAIANPAYPRSSVVWSLDYVRVHSRLPTMVRSAIRGDAAAFTTDMLDRASIPVWPKDWQELTDAYMVILEPPSIDDRIVNQYAGLSAFSSTKVAIEDWLATFSEPVALKIEVLPHLKAEIREKLDKANINERVIYPGLDGLATWLTRYYSTPARTWI</sequence>
<dbReference type="eggNOG" id="ENOG502Z9DH">
    <property type="taxonomic scope" value="Bacteria"/>
</dbReference>
<feature type="domain" description="FRG" evidence="1">
    <location>
        <begin position="30"/>
        <end position="123"/>
    </location>
</feature>
<evidence type="ECO:0000313" key="3">
    <source>
        <dbReference type="Proteomes" id="UP000002218"/>
    </source>
</evidence>
<accession>C8X685</accession>
<dbReference type="EMBL" id="CP001737">
    <property type="protein sequence ID" value="ACV76856.1"/>
    <property type="molecule type" value="Genomic_DNA"/>
</dbReference>
<dbReference type="Proteomes" id="UP000002218">
    <property type="component" value="Chromosome"/>
</dbReference>
<organism evidence="2 3">
    <name type="scientific">Nakamurella multipartita (strain ATCC 700099 / DSM 44233 / CIP 104796 / JCM 9543 / NBRC 105858 / Y-104)</name>
    <name type="common">Microsphaera multipartita</name>
    <dbReference type="NCBI Taxonomy" id="479431"/>
    <lineage>
        <taxon>Bacteria</taxon>
        <taxon>Bacillati</taxon>
        <taxon>Actinomycetota</taxon>
        <taxon>Actinomycetes</taxon>
        <taxon>Nakamurellales</taxon>
        <taxon>Nakamurellaceae</taxon>
        <taxon>Nakamurella</taxon>
    </lineage>
</organism>
<dbReference type="SMART" id="SM00901">
    <property type="entry name" value="FRG"/>
    <property type="match status" value="1"/>
</dbReference>
<dbReference type="Pfam" id="PF08867">
    <property type="entry name" value="FRG"/>
    <property type="match status" value="1"/>
</dbReference>
<proteinExistence type="predicted"/>